<evidence type="ECO:0000256" key="4">
    <source>
        <dbReference type="ARBA" id="ARBA00022857"/>
    </source>
</evidence>
<dbReference type="RefSeq" id="WP_150356967.1">
    <property type="nucleotide sequence ID" value="NZ_JAJJPB010000008.1"/>
</dbReference>
<dbReference type="Gene3D" id="3.40.50.10860">
    <property type="entry name" value="Leucine Dehydrogenase, chain A, domain 1"/>
    <property type="match status" value="1"/>
</dbReference>
<dbReference type="EC" id="1.1.1.25" evidence="2 7"/>
<dbReference type="Pfam" id="PF08501">
    <property type="entry name" value="Shikimate_dh_N"/>
    <property type="match status" value="1"/>
</dbReference>
<evidence type="ECO:0000256" key="6">
    <source>
        <dbReference type="ARBA" id="ARBA00023141"/>
    </source>
</evidence>
<dbReference type="GO" id="GO:0004764">
    <property type="term" value="F:shikimate 3-dehydrogenase (NADP+) activity"/>
    <property type="evidence" value="ECO:0007669"/>
    <property type="project" value="UniProtKB-EC"/>
</dbReference>
<feature type="binding site" evidence="7">
    <location>
        <position position="232"/>
    </location>
    <ligand>
        <name>NADP(+)</name>
        <dbReference type="ChEBI" id="CHEBI:58349"/>
    </ligand>
</feature>
<evidence type="ECO:0000256" key="3">
    <source>
        <dbReference type="ARBA" id="ARBA00022605"/>
    </source>
</evidence>
<keyword evidence="4 7" id="KW-0521">NADP</keyword>
<feature type="binding site" evidence="7">
    <location>
        <position position="209"/>
    </location>
    <ligand>
        <name>NADP(+)</name>
        <dbReference type="ChEBI" id="CHEBI:58349"/>
    </ligand>
</feature>
<feature type="binding site" evidence="7">
    <location>
        <begin position="15"/>
        <end position="17"/>
    </location>
    <ligand>
        <name>shikimate</name>
        <dbReference type="ChEBI" id="CHEBI:36208"/>
    </ligand>
</feature>
<comment type="similarity">
    <text evidence="7">Belongs to the shikimate dehydrogenase family.</text>
</comment>
<keyword evidence="3 7" id="KW-0028">Amino-acid biosynthesis</keyword>
<evidence type="ECO:0000256" key="2">
    <source>
        <dbReference type="ARBA" id="ARBA00012962"/>
    </source>
</evidence>
<dbReference type="InterPro" id="IPR011342">
    <property type="entry name" value="Shikimate_DH"/>
</dbReference>
<dbReference type="SUPFAM" id="SSF51735">
    <property type="entry name" value="NAD(P)-binding Rossmann-fold domains"/>
    <property type="match status" value="1"/>
</dbReference>
<dbReference type="Gene3D" id="3.40.50.720">
    <property type="entry name" value="NAD(P)-binding Rossmann-like Domain"/>
    <property type="match status" value="1"/>
</dbReference>
<dbReference type="InterPro" id="IPR036291">
    <property type="entry name" value="NAD(P)-bd_dom_sf"/>
</dbReference>
<comment type="caution">
    <text evidence="9">The sequence shown here is derived from an EMBL/GenBank/DDBJ whole genome shotgun (WGS) entry which is preliminary data.</text>
</comment>
<keyword evidence="5 7" id="KW-0560">Oxidoreductase</keyword>
<sequence length="270" mass="30481">MSDFYGLIGKTLVHSFSPVIHHLILDVMGKSGEYNLFEIEGKDLGKSLESLRILGCRGINVTIPYKVEIMKYLNEISKEAKDIGAVNTIEFIDDELIGHNTDYYGFGLTLKRYDIELFNKTVILLGTGGVSKAVARYILDNGARDMVYVSRDPHKFHEYGFKVISYDGLRKIKKGDIIINCTPCGMYPDINDCPVDRKILSKFNTAVDLIYNPQSTLFLKLSDELGLNTVNGLYMLVAQAAASQRIWQGREIPLKIIDKIYNDLRQGKKI</sequence>
<evidence type="ECO:0000256" key="7">
    <source>
        <dbReference type="HAMAP-Rule" id="MF_00222"/>
    </source>
</evidence>
<dbReference type="InterPro" id="IPR022893">
    <property type="entry name" value="Shikimate_DH_fam"/>
</dbReference>
<feature type="binding site" evidence="7">
    <location>
        <position position="102"/>
    </location>
    <ligand>
        <name>shikimate</name>
        <dbReference type="ChEBI" id="CHEBI:36208"/>
    </ligand>
</feature>
<dbReference type="PANTHER" id="PTHR21089:SF1">
    <property type="entry name" value="BIFUNCTIONAL 3-DEHYDROQUINATE DEHYDRATASE_SHIKIMATE DEHYDROGENASE, CHLOROPLASTIC"/>
    <property type="match status" value="1"/>
</dbReference>
<dbReference type="NCBIfam" id="TIGR00507">
    <property type="entry name" value="aroE"/>
    <property type="match status" value="1"/>
</dbReference>
<dbReference type="CDD" id="cd01065">
    <property type="entry name" value="NAD_bind_Shikimate_DH"/>
    <property type="match status" value="1"/>
</dbReference>
<evidence type="ECO:0000256" key="5">
    <source>
        <dbReference type="ARBA" id="ARBA00023002"/>
    </source>
</evidence>
<dbReference type="PANTHER" id="PTHR21089">
    <property type="entry name" value="SHIKIMATE DEHYDROGENASE"/>
    <property type="match status" value="1"/>
</dbReference>
<accession>A0ABS8N598</accession>
<reference evidence="9" key="1">
    <citation type="submission" date="2021-11" db="EMBL/GenBank/DDBJ databases">
        <authorList>
            <person name="Qingchun L."/>
            <person name="Dong Z."/>
            <person name="Zongwei Q."/>
            <person name="Jia Z."/>
            <person name="Duotao L."/>
        </authorList>
    </citation>
    <scope>NUCLEOTIDE SEQUENCE</scope>
    <source>
        <strain evidence="9">WLY-B-L2</strain>
    </source>
</reference>
<comment type="catalytic activity">
    <reaction evidence="7">
        <text>shikimate + NADP(+) = 3-dehydroshikimate + NADPH + H(+)</text>
        <dbReference type="Rhea" id="RHEA:17737"/>
        <dbReference type="ChEBI" id="CHEBI:15378"/>
        <dbReference type="ChEBI" id="CHEBI:16630"/>
        <dbReference type="ChEBI" id="CHEBI:36208"/>
        <dbReference type="ChEBI" id="CHEBI:57783"/>
        <dbReference type="ChEBI" id="CHEBI:58349"/>
        <dbReference type="EC" id="1.1.1.25"/>
    </reaction>
</comment>
<name>A0ABS8N598_9CLOT</name>
<dbReference type="InterPro" id="IPR013708">
    <property type="entry name" value="Shikimate_DH-bd_N"/>
</dbReference>
<evidence type="ECO:0000313" key="9">
    <source>
        <dbReference type="EMBL" id="MCC9294841.1"/>
    </source>
</evidence>
<dbReference type="SUPFAM" id="SSF53223">
    <property type="entry name" value="Aminoacid dehydrogenase-like, N-terminal domain"/>
    <property type="match status" value="1"/>
</dbReference>
<feature type="binding site" evidence="7">
    <location>
        <position position="87"/>
    </location>
    <ligand>
        <name>shikimate</name>
        <dbReference type="ChEBI" id="CHEBI:36208"/>
    </ligand>
</feature>
<dbReference type="Proteomes" id="UP001165422">
    <property type="component" value="Unassembled WGS sequence"/>
</dbReference>
<dbReference type="EMBL" id="JAJJPB010000008">
    <property type="protein sequence ID" value="MCC9294841.1"/>
    <property type="molecule type" value="Genomic_DNA"/>
</dbReference>
<comment type="pathway">
    <text evidence="1 7">Metabolic intermediate biosynthesis; chorismate biosynthesis; chorismate from D-erythrose 4-phosphate and phosphoenolpyruvate: step 4/7.</text>
</comment>
<comment type="function">
    <text evidence="7">Involved in the biosynthesis of the chorismate, which leads to the biosynthesis of aromatic amino acids. Catalyzes the reversible NADPH linked reduction of 3-dehydroshikimate (DHSA) to yield shikimate (SA).</text>
</comment>
<comment type="caution">
    <text evidence="7">Lacks conserved residue(s) required for the propagation of feature annotation.</text>
</comment>
<feature type="binding site" evidence="7">
    <location>
        <position position="211"/>
    </location>
    <ligand>
        <name>shikimate</name>
        <dbReference type="ChEBI" id="CHEBI:36208"/>
    </ligand>
</feature>
<evidence type="ECO:0000256" key="1">
    <source>
        <dbReference type="ARBA" id="ARBA00004871"/>
    </source>
</evidence>
<dbReference type="InterPro" id="IPR046346">
    <property type="entry name" value="Aminoacid_DH-like_N_sf"/>
</dbReference>
<evidence type="ECO:0000259" key="8">
    <source>
        <dbReference type="Pfam" id="PF08501"/>
    </source>
</evidence>
<feature type="binding site" evidence="7">
    <location>
        <position position="239"/>
    </location>
    <ligand>
        <name>shikimate</name>
        <dbReference type="ChEBI" id="CHEBI:36208"/>
    </ligand>
</feature>
<feature type="active site" description="Proton acceptor" evidence="7">
    <location>
        <position position="66"/>
    </location>
</feature>
<feature type="domain" description="Shikimate dehydrogenase substrate binding N-terminal" evidence="8">
    <location>
        <begin position="7"/>
        <end position="89"/>
    </location>
</feature>
<dbReference type="HAMAP" id="MF_00222">
    <property type="entry name" value="Shikimate_DH_AroE"/>
    <property type="match status" value="1"/>
</dbReference>
<proteinExistence type="inferred from homology"/>
<gene>
    <name evidence="7 9" type="primary">aroE</name>
    <name evidence="9" type="ORF">LN736_08220</name>
</gene>
<comment type="subunit">
    <text evidence="7">Homodimer.</text>
</comment>
<keyword evidence="10" id="KW-1185">Reference proteome</keyword>
<keyword evidence="6 7" id="KW-0057">Aromatic amino acid biosynthesis</keyword>
<evidence type="ECO:0000313" key="10">
    <source>
        <dbReference type="Proteomes" id="UP001165422"/>
    </source>
</evidence>
<protein>
    <recommendedName>
        <fullName evidence="2 7">Shikimate dehydrogenase (NADP(+))</fullName>
        <shortName evidence="7">SDH</shortName>
        <ecNumber evidence="2 7">1.1.1.25</ecNumber>
    </recommendedName>
</protein>
<feature type="binding site" evidence="7">
    <location>
        <position position="62"/>
    </location>
    <ligand>
        <name>shikimate</name>
        <dbReference type="ChEBI" id="CHEBI:36208"/>
    </ligand>
</feature>
<organism evidence="9 10">
    <name type="scientific">Clostridium aromativorans</name>
    <dbReference type="NCBI Taxonomy" id="2836848"/>
    <lineage>
        <taxon>Bacteria</taxon>
        <taxon>Bacillati</taxon>
        <taxon>Bacillota</taxon>
        <taxon>Clostridia</taxon>
        <taxon>Eubacteriales</taxon>
        <taxon>Clostridiaceae</taxon>
        <taxon>Clostridium</taxon>
    </lineage>
</organism>